<feature type="transmembrane region" description="Helical" evidence="7">
    <location>
        <begin position="295"/>
        <end position="315"/>
    </location>
</feature>
<proteinExistence type="inferred from homology"/>
<reference evidence="10" key="1">
    <citation type="journal article" date="2014" name="BMC Genomics">
        <title>Genome characteristics reveal the impact of lichenization on lichen-forming fungus Endocarpon pusillum Hedwig (Verrucariales, Ascomycota).</title>
        <authorList>
            <person name="Wang Y.-Y."/>
            <person name="Liu B."/>
            <person name="Zhang X.-Y."/>
            <person name="Zhou Q.-M."/>
            <person name="Zhang T."/>
            <person name="Li H."/>
            <person name="Yu Y.-F."/>
            <person name="Zhang X.-L."/>
            <person name="Hao X.-Y."/>
            <person name="Wang M."/>
            <person name="Wang L."/>
            <person name="Wei J.-C."/>
        </authorList>
    </citation>
    <scope>NUCLEOTIDE SEQUENCE [LARGE SCALE GENOMIC DNA]</scope>
    <source>
        <strain evidence="10">Z07020 / HMAS-L-300199</strain>
    </source>
</reference>
<feature type="transmembrane region" description="Helical" evidence="7">
    <location>
        <begin position="459"/>
        <end position="483"/>
    </location>
</feature>
<evidence type="ECO:0000256" key="6">
    <source>
        <dbReference type="SAM" id="MobiDB-lite"/>
    </source>
</evidence>
<keyword evidence="10" id="KW-1185">Reference proteome</keyword>
<dbReference type="HOGENOM" id="CLU_000960_22_1_1"/>
<evidence type="ECO:0000256" key="1">
    <source>
        <dbReference type="ARBA" id="ARBA00004141"/>
    </source>
</evidence>
<dbReference type="Gene3D" id="1.20.1720.10">
    <property type="entry name" value="Multidrug resistance protein D"/>
    <property type="match status" value="1"/>
</dbReference>
<feature type="transmembrane region" description="Helical" evidence="7">
    <location>
        <begin position="534"/>
        <end position="552"/>
    </location>
</feature>
<dbReference type="PRINTS" id="PR01036">
    <property type="entry name" value="TCRTETB"/>
</dbReference>
<feature type="transmembrane region" description="Helical" evidence="7">
    <location>
        <begin position="262"/>
        <end position="283"/>
    </location>
</feature>
<feature type="transmembrane region" description="Helical" evidence="7">
    <location>
        <begin position="221"/>
        <end position="242"/>
    </location>
</feature>
<dbReference type="PANTHER" id="PTHR23501">
    <property type="entry name" value="MAJOR FACILITATOR SUPERFAMILY"/>
    <property type="match status" value="1"/>
</dbReference>
<feature type="transmembrane region" description="Helical" evidence="7">
    <location>
        <begin position="395"/>
        <end position="414"/>
    </location>
</feature>
<keyword evidence="5 7" id="KW-0472">Membrane</keyword>
<feature type="transmembrane region" description="Helical" evidence="7">
    <location>
        <begin position="426"/>
        <end position="447"/>
    </location>
</feature>
<feature type="transmembrane region" description="Helical" evidence="7">
    <location>
        <begin position="132"/>
        <end position="151"/>
    </location>
</feature>
<dbReference type="RefSeq" id="XP_007801363.1">
    <property type="nucleotide sequence ID" value="XM_007803172.1"/>
</dbReference>
<dbReference type="InterPro" id="IPR020846">
    <property type="entry name" value="MFS_dom"/>
</dbReference>
<dbReference type="PANTHER" id="PTHR23501:SF193">
    <property type="entry name" value="MULTIDRUG TRANSPORTER, PUTATIVE (AFU_ORTHOLOGUE AFUA_8G00940)-RELATED"/>
    <property type="match status" value="1"/>
</dbReference>
<evidence type="ECO:0000256" key="7">
    <source>
        <dbReference type="SAM" id="Phobius"/>
    </source>
</evidence>
<evidence type="ECO:0000313" key="9">
    <source>
        <dbReference type="EMBL" id="ERF72998.1"/>
    </source>
</evidence>
<dbReference type="InterPro" id="IPR011701">
    <property type="entry name" value="MFS"/>
</dbReference>
<evidence type="ECO:0000256" key="2">
    <source>
        <dbReference type="ARBA" id="ARBA00007520"/>
    </source>
</evidence>
<evidence type="ECO:0000256" key="5">
    <source>
        <dbReference type="ARBA" id="ARBA00023136"/>
    </source>
</evidence>
<evidence type="ECO:0000256" key="3">
    <source>
        <dbReference type="ARBA" id="ARBA00022692"/>
    </source>
</evidence>
<feature type="domain" description="Major facilitator superfamily (MFS) profile" evidence="8">
    <location>
        <begin position="68"/>
        <end position="557"/>
    </location>
</feature>
<dbReference type="InterPro" id="IPR036259">
    <property type="entry name" value="MFS_trans_sf"/>
</dbReference>
<dbReference type="CDD" id="cd17502">
    <property type="entry name" value="MFS_Azr1_MDR_like"/>
    <property type="match status" value="1"/>
</dbReference>
<feature type="transmembrane region" description="Helical" evidence="7">
    <location>
        <begin position="190"/>
        <end position="209"/>
    </location>
</feature>
<name>U1GL95_ENDPU</name>
<feature type="transmembrane region" description="Helical" evidence="7">
    <location>
        <begin position="369"/>
        <end position="390"/>
    </location>
</feature>
<dbReference type="SUPFAM" id="SSF103473">
    <property type="entry name" value="MFS general substrate transporter"/>
    <property type="match status" value="1"/>
</dbReference>
<dbReference type="FunFam" id="1.20.1250.20:FF:000196">
    <property type="entry name" value="MFS toxin efflux pump (AflT)"/>
    <property type="match status" value="1"/>
</dbReference>
<dbReference type="OrthoDB" id="10021397at2759"/>
<feature type="transmembrane region" description="Helical" evidence="7">
    <location>
        <begin position="65"/>
        <end position="91"/>
    </location>
</feature>
<dbReference type="GO" id="GO:0022857">
    <property type="term" value="F:transmembrane transporter activity"/>
    <property type="evidence" value="ECO:0007669"/>
    <property type="project" value="InterPro"/>
</dbReference>
<dbReference type="eggNOG" id="KOG0254">
    <property type="taxonomic scope" value="Eukaryota"/>
</dbReference>
<organism evidence="9 10">
    <name type="scientific">Endocarpon pusillum (strain Z07020 / HMAS-L-300199)</name>
    <name type="common">Lichen-forming fungus</name>
    <dbReference type="NCBI Taxonomy" id="1263415"/>
    <lineage>
        <taxon>Eukaryota</taxon>
        <taxon>Fungi</taxon>
        <taxon>Dikarya</taxon>
        <taxon>Ascomycota</taxon>
        <taxon>Pezizomycotina</taxon>
        <taxon>Eurotiomycetes</taxon>
        <taxon>Chaetothyriomycetidae</taxon>
        <taxon>Verrucariales</taxon>
        <taxon>Verrucariaceae</taxon>
        <taxon>Endocarpon</taxon>
    </lineage>
</organism>
<protein>
    <recommendedName>
        <fullName evidence="8">Major facilitator superfamily (MFS) profile domain-containing protein</fullName>
    </recommendedName>
</protein>
<dbReference type="GO" id="GO:0005886">
    <property type="term" value="C:plasma membrane"/>
    <property type="evidence" value="ECO:0007669"/>
    <property type="project" value="TreeGrafter"/>
</dbReference>
<evidence type="ECO:0000259" key="8">
    <source>
        <dbReference type="PROSITE" id="PS50850"/>
    </source>
</evidence>
<keyword evidence="4 7" id="KW-1133">Transmembrane helix</keyword>
<feature type="compositionally biased region" description="Polar residues" evidence="6">
    <location>
        <begin position="27"/>
        <end position="38"/>
    </location>
</feature>
<dbReference type="EMBL" id="KE721003">
    <property type="protein sequence ID" value="ERF72998.1"/>
    <property type="molecule type" value="Genomic_DNA"/>
</dbReference>
<gene>
    <name evidence="9" type="ORF">EPUS_08855</name>
</gene>
<dbReference type="OMA" id="IWAACNG"/>
<dbReference type="Gene3D" id="1.20.1250.20">
    <property type="entry name" value="MFS general substrate transporter like domains"/>
    <property type="match status" value="1"/>
</dbReference>
<feature type="compositionally biased region" description="Polar residues" evidence="6">
    <location>
        <begin position="1"/>
        <end position="10"/>
    </location>
</feature>
<dbReference type="Proteomes" id="UP000019373">
    <property type="component" value="Unassembled WGS sequence"/>
</dbReference>
<dbReference type="Pfam" id="PF07690">
    <property type="entry name" value="MFS_1"/>
    <property type="match status" value="1"/>
</dbReference>
<sequence>MALSTTATSTSREHSLEQADPVRQQEHSTAPSNDSSQKYTHDVKQQPTDQVSTEEEHKWVTGVPLITIMGAICLVCFLMLLDISIIVTAIPQITSDFSSLQDVGWYGSAFQLASAALLPLTGSLYVNFDSKWTFLAFFAVFELGSLLCGVATSSEMLIVGRAVAGMGTSGIQNGAFTIIAECVPMPKRPALIGFVMGVSQLGLVVGPLVGGAFTEYTTWRWCFYINLPIGGLVAAALFFVKVPRPVAKPKALTVFRTLPKKLDLLGFAIFAPAAIQLLLALQYGGNQFAWNSATIIGLFCGAGATFVVFVAWEYYKGDAAMIPLPMLGKRTVWASSLVYGFLMSQMFTTSYYLPIYFQGVKDVSPTLSGVYLLPMILSQLFLAIGAGTLVGKLGYYLPFSLLSGVLLAIGNGLVSTFTPGTSTGRWIGYQILLGAGGGVGLQMPIIAVQNTLPPQQIPIAMALIMFSQTFGGAMFLSFSATIFTNSLNSLIAQYAPLVDPETIIAAGATGFWNVVSGDDLANVLVAYAESVARVFYLTASAGVCCFVFAWGMGWKDIRNKENEASKV</sequence>
<dbReference type="PROSITE" id="PS50850">
    <property type="entry name" value="MFS"/>
    <property type="match status" value="1"/>
</dbReference>
<feature type="transmembrane region" description="Helical" evidence="7">
    <location>
        <begin position="336"/>
        <end position="357"/>
    </location>
</feature>
<accession>U1GL95</accession>
<dbReference type="FunFam" id="1.20.1720.10:FF:000012">
    <property type="entry name" value="MFS toxin efflux pump (AflT)"/>
    <property type="match status" value="1"/>
</dbReference>
<evidence type="ECO:0000313" key="10">
    <source>
        <dbReference type="Proteomes" id="UP000019373"/>
    </source>
</evidence>
<evidence type="ECO:0000256" key="4">
    <source>
        <dbReference type="ARBA" id="ARBA00022989"/>
    </source>
</evidence>
<dbReference type="GeneID" id="19243696"/>
<keyword evidence="3 7" id="KW-0812">Transmembrane</keyword>
<comment type="subcellular location">
    <subcellularLocation>
        <location evidence="1">Membrane</location>
        <topology evidence="1">Multi-pass membrane protein</topology>
    </subcellularLocation>
</comment>
<dbReference type="AlphaFoldDB" id="U1GL95"/>
<feature type="region of interest" description="Disordered" evidence="6">
    <location>
        <begin position="1"/>
        <end position="55"/>
    </location>
</feature>
<feature type="transmembrane region" description="Helical" evidence="7">
    <location>
        <begin position="103"/>
        <end position="126"/>
    </location>
</feature>
<comment type="similarity">
    <text evidence="2">Belongs to the major facilitator superfamily. TCR/Tet family.</text>
</comment>